<protein>
    <submittedName>
        <fullName evidence="3">Uncharacterized protein</fullName>
    </submittedName>
</protein>
<evidence type="ECO:0000313" key="3">
    <source>
        <dbReference type="EMBL" id="KAF2836824.1"/>
    </source>
</evidence>
<feature type="compositionally biased region" description="Polar residues" evidence="2">
    <location>
        <begin position="357"/>
        <end position="370"/>
    </location>
</feature>
<evidence type="ECO:0000313" key="4">
    <source>
        <dbReference type="Proteomes" id="UP000799429"/>
    </source>
</evidence>
<dbReference type="Proteomes" id="UP000799429">
    <property type="component" value="Unassembled WGS sequence"/>
</dbReference>
<sequence>MLQDVAPAVDVRNGTVDFIPQANSERWAGAKLKELELETILHSLEERREHLEEQIQKYIAKKRMQFKEYEDHIWARKVEGQKKEDMHKSHASQARERSSLPPSSSDSSLTSLESVRRHHKHTSKEKERPDLHHDSDSHNTLMSSTSKPDSKRHPWHVDSRNPIGEREMELAGLFMPGFLPLLDGKDHHRRSISDPAISVSADTKASLPSVPSPTKRASEPNIKTAPAKKSALKHSPQRRTSQDPSRKKSVSFALSEGDKPPSITSSKHTMPRRIGGRSANFPRGSAGDVMGDEIFTGTENPTTFTSPSPTTHTFPEATPSVSPAPIDTFLSVINRSSNLSSSLPADEPLPSRDLVLSPSTSPMTTASKTAAGQKAVKIPKDMGTAPDPWSEDPTSFVGSVTGASGPDHVDSSSWGYPEPSTSLGESYMKSNAKELAKHTSHGGYVAEGSSKKSDEEKGGQEDEDEGSESQEIAEADDEVVGKLDEDM</sequence>
<evidence type="ECO:0000256" key="2">
    <source>
        <dbReference type="SAM" id="MobiDB-lite"/>
    </source>
</evidence>
<dbReference type="EMBL" id="MU006102">
    <property type="protein sequence ID" value="KAF2836824.1"/>
    <property type="molecule type" value="Genomic_DNA"/>
</dbReference>
<organism evidence="3 4">
    <name type="scientific">Patellaria atrata CBS 101060</name>
    <dbReference type="NCBI Taxonomy" id="1346257"/>
    <lineage>
        <taxon>Eukaryota</taxon>
        <taxon>Fungi</taxon>
        <taxon>Dikarya</taxon>
        <taxon>Ascomycota</taxon>
        <taxon>Pezizomycotina</taxon>
        <taxon>Dothideomycetes</taxon>
        <taxon>Dothideomycetes incertae sedis</taxon>
        <taxon>Patellariales</taxon>
        <taxon>Patellariaceae</taxon>
        <taxon>Patellaria</taxon>
    </lineage>
</organism>
<feature type="region of interest" description="Disordered" evidence="2">
    <location>
        <begin position="195"/>
        <end position="322"/>
    </location>
</feature>
<feature type="compositionally biased region" description="Low complexity" evidence="2">
    <location>
        <begin position="99"/>
        <end position="113"/>
    </location>
</feature>
<reference evidence="3" key="1">
    <citation type="journal article" date="2020" name="Stud. Mycol.">
        <title>101 Dothideomycetes genomes: a test case for predicting lifestyles and emergence of pathogens.</title>
        <authorList>
            <person name="Haridas S."/>
            <person name="Albert R."/>
            <person name="Binder M."/>
            <person name="Bloem J."/>
            <person name="Labutti K."/>
            <person name="Salamov A."/>
            <person name="Andreopoulos B."/>
            <person name="Baker S."/>
            <person name="Barry K."/>
            <person name="Bills G."/>
            <person name="Bluhm B."/>
            <person name="Cannon C."/>
            <person name="Castanera R."/>
            <person name="Culley D."/>
            <person name="Daum C."/>
            <person name="Ezra D."/>
            <person name="Gonzalez J."/>
            <person name="Henrissat B."/>
            <person name="Kuo A."/>
            <person name="Liang C."/>
            <person name="Lipzen A."/>
            <person name="Lutzoni F."/>
            <person name="Magnuson J."/>
            <person name="Mondo S."/>
            <person name="Nolan M."/>
            <person name="Ohm R."/>
            <person name="Pangilinan J."/>
            <person name="Park H.-J."/>
            <person name="Ramirez L."/>
            <person name="Alfaro M."/>
            <person name="Sun H."/>
            <person name="Tritt A."/>
            <person name="Yoshinaga Y."/>
            <person name="Zwiers L.-H."/>
            <person name="Turgeon B."/>
            <person name="Goodwin S."/>
            <person name="Spatafora J."/>
            <person name="Crous P."/>
            <person name="Grigoriev I."/>
        </authorList>
    </citation>
    <scope>NUCLEOTIDE SEQUENCE</scope>
    <source>
        <strain evidence="3">CBS 101060</strain>
    </source>
</reference>
<name>A0A9P4S6F3_9PEZI</name>
<feature type="compositionally biased region" description="Basic and acidic residues" evidence="2">
    <location>
        <begin position="449"/>
        <end position="460"/>
    </location>
</feature>
<feature type="region of interest" description="Disordered" evidence="2">
    <location>
        <begin position="338"/>
        <end position="487"/>
    </location>
</feature>
<keyword evidence="4" id="KW-1185">Reference proteome</keyword>
<feature type="coiled-coil region" evidence="1">
    <location>
        <begin position="34"/>
        <end position="61"/>
    </location>
</feature>
<feature type="compositionally biased region" description="Polar residues" evidence="2">
    <location>
        <begin position="411"/>
        <end position="424"/>
    </location>
</feature>
<dbReference type="AlphaFoldDB" id="A0A9P4S6F3"/>
<accession>A0A9P4S6F3</accession>
<feature type="compositionally biased region" description="Acidic residues" evidence="2">
    <location>
        <begin position="461"/>
        <end position="478"/>
    </location>
</feature>
<keyword evidence="1" id="KW-0175">Coiled coil</keyword>
<proteinExistence type="predicted"/>
<feature type="compositionally biased region" description="Basic and acidic residues" evidence="2">
    <location>
        <begin position="80"/>
        <end position="98"/>
    </location>
</feature>
<feature type="compositionally biased region" description="Polar residues" evidence="2">
    <location>
        <begin position="138"/>
        <end position="147"/>
    </location>
</feature>
<feature type="compositionally biased region" description="Low complexity" evidence="2">
    <location>
        <begin position="301"/>
        <end position="315"/>
    </location>
</feature>
<feature type="compositionally biased region" description="Basic and acidic residues" evidence="2">
    <location>
        <begin position="148"/>
        <end position="160"/>
    </location>
</feature>
<feature type="compositionally biased region" description="Basic and acidic residues" evidence="2">
    <location>
        <begin position="124"/>
        <end position="137"/>
    </location>
</feature>
<feature type="region of interest" description="Disordered" evidence="2">
    <location>
        <begin position="80"/>
        <end position="160"/>
    </location>
</feature>
<feature type="compositionally biased region" description="Polar residues" evidence="2">
    <location>
        <begin position="392"/>
        <end position="402"/>
    </location>
</feature>
<comment type="caution">
    <text evidence="3">The sequence shown here is derived from an EMBL/GenBank/DDBJ whole genome shotgun (WGS) entry which is preliminary data.</text>
</comment>
<gene>
    <name evidence="3" type="ORF">M501DRAFT_987089</name>
</gene>
<evidence type="ECO:0000256" key="1">
    <source>
        <dbReference type="SAM" id="Coils"/>
    </source>
</evidence>